<sequence>MTSDEIDTRLTDIFREVFDDPAMTLGPDMTARDVAGWDSGRMVEILMATEEAFGITFTTREVDALASVGDLADTIARKRAGA</sequence>
<evidence type="ECO:0000313" key="2">
    <source>
        <dbReference type="EMBL" id="GJE77777.1"/>
    </source>
</evidence>
<name>A0ABQ4V3D3_9HYPH</name>
<dbReference type="EMBL" id="BPRE01000017">
    <property type="protein sequence ID" value="GJE77777.1"/>
    <property type="molecule type" value="Genomic_DNA"/>
</dbReference>
<protein>
    <submittedName>
        <fullName evidence="2">Acyl carrier protein</fullName>
    </submittedName>
</protein>
<keyword evidence="3" id="KW-1185">Reference proteome</keyword>
<dbReference type="InterPro" id="IPR036736">
    <property type="entry name" value="ACP-like_sf"/>
</dbReference>
<reference evidence="2" key="1">
    <citation type="journal article" date="2021" name="Front. Microbiol.">
        <title>Comprehensive Comparative Genomics and Phenotyping of Methylobacterium Species.</title>
        <authorList>
            <person name="Alessa O."/>
            <person name="Ogura Y."/>
            <person name="Fujitani Y."/>
            <person name="Takami H."/>
            <person name="Hayashi T."/>
            <person name="Sahin N."/>
            <person name="Tani A."/>
        </authorList>
    </citation>
    <scope>NUCLEOTIDE SEQUENCE</scope>
    <source>
        <strain evidence="2">DSM 14458</strain>
    </source>
</reference>
<evidence type="ECO:0000259" key="1">
    <source>
        <dbReference type="PROSITE" id="PS50075"/>
    </source>
</evidence>
<dbReference type="PROSITE" id="PS50075">
    <property type="entry name" value="CARRIER"/>
    <property type="match status" value="1"/>
</dbReference>
<reference evidence="2" key="2">
    <citation type="submission" date="2021-08" db="EMBL/GenBank/DDBJ databases">
        <authorList>
            <person name="Tani A."/>
            <person name="Ola A."/>
            <person name="Ogura Y."/>
            <person name="Katsura K."/>
            <person name="Hayashi T."/>
        </authorList>
    </citation>
    <scope>NUCLEOTIDE SEQUENCE</scope>
    <source>
        <strain evidence="2">DSM 14458</strain>
    </source>
</reference>
<organism evidence="2 3">
    <name type="scientific">Methylorubrum suomiense</name>
    <dbReference type="NCBI Taxonomy" id="144191"/>
    <lineage>
        <taxon>Bacteria</taxon>
        <taxon>Pseudomonadati</taxon>
        <taxon>Pseudomonadota</taxon>
        <taxon>Alphaproteobacteria</taxon>
        <taxon>Hyphomicrobiales</taxon>
        <taxon>Methylobacteriaceae</taxon>
        <taxon>Methylorubrum</taxon>
    </lineage>
</organism>
<feature type="domain" description="Carrier" evidence="1">
    <location>
        <begin position="1"/>
        <end position="79"/>
    </location>
</feature>
<accession>A0ABQ4V3D3</accession>
<dbReference type="RefSeq" id="WP_137828079.1">
    <property type="nucleotide sequence ID" value="NZ_BPRE01000017.1"/>
</dbReference>
<comment type="caution">
    <text evidence="2">The sequence shown here is derived from an EMBL/GenBank/DDBJ whole genome shotgun (WGS) entry which is preliminary data.</text>
</comment>
<dbReference type="Proteomes" id="UP001055093">
    <property type="component" value="Unassembled WGS sequence"/>
</dbReference>
<dbReference type="InterPro" id="IPR009081">
    <property type="entry name" value="PP-bd_ACP"/>
</dbReference>
<gene>
    <name evidence="2" type="primary">acpP_4</name>
    <name evidence="2" type="ORF">BGCPKDLD_4384</name>
</gene>
<proteinExistence type="predicted"/>
<dbReference type="SUPFAM" id="SSF47336">
    <property type="entry name" value="ACP-like"/>
    <property type="match status" value="1"/>
</dbReference>
<dbReference type="Pfam" id="PF00550">
    <property type="entry name" value="PP-binding"/>
    <property type="match status" value="1"/>
</dbReference>
<dbReference type="Gene3D" id="1.10.1200.10">
    <property type="entry name" value="ACP-like"/>
    <property type="match status" value="1"/>
</dbReference>
<evidence type="ECO:0000313" key="3">
    <source>
        <dbReference type="Proteomes" id="UP001055093"/>
    </source>
</evidence>